<sequence length="480" mass="52666">MHIVPVIISGGAGSRLWPVSREAFPKPLLKLSDGESLLQKTFLRATHGAQVSEVLVVTNRDTYFLTRDDCQEVNADRVPLRFLLEPMGRNTAPAVAAAALWVQAQVGPDAVMLVLPADHLVNNLERFATAVATAAETALEGRIVTFGIQPTSPETGYGYIEVEQASVGNGAVPVKRFVEKPSLPQAEQLVADGRHLWNSGMFCFTAKTILEEFATHAPDLLAVCEKSLQQGVTSESAGCSSTELHGETFRHATDISIDYAVMERSSRVSVVPSDMGWSDIGSWEAISELTPPDAHGNRIYGEALLHEVSNSYIKSEGRVVGAVGVDNLIIVDTPDALLVANRDCTQDVKHIVGQLKKRGHECYRIHRTAHRPWGTYTVLEEGDRFKIKRIVVKPGAQLSLQMHHHRSEHWIVVSGSADVVNGDKTISLQPNQSTYIPAGHRHRLINPGVIDLVLIEVQCGEYLGEDDIVRFEDQYGRVQN</sequence>
<comment type="catalytic activity">
    <reaction evidence="7">
        <text>alpha-D-mannose 1-phosphate + GTP + H(+) = GDP-alpha-D-mannose + diphosphate</text>
        <dbReference type="Rhea" id="RHEA:15229"/>
        <dbReference type="ChEBI" id="CHEBI:15378"/>
        <dbReference type="ChEBI" id="CHEBI:33019"/>
        <dbReference type="ChEBI" id="CHEBI:37565"/>
        <dbReference type="ChEBI" id="CHEBI:57527"/>
        <dbReference type="ChEBI" id="CHEBI:58409"/>
        <dbReference type="EC" id="2.7.7.13"/>
    </reaction>
</comment>
<evidence type="ECO:0000259" key="10">
    <source>
        <dbReference type="Pfam" id="PF01050"/>
    </source>
</evidence>
<dbReference type="SUPFAM" id="SSF53448">
    <property type="entry name" value="Nucleotide-diphospho-sugar transferases"/>
    <property type="match status" value="1"/>
</dbReference>
<keyword evidence="6" id="KW-0342">GTP-binding</keyword>
<keyword evidence="5" id="KW-0547">Nucleotide-binding</keyword>
<evidence type="ECO:0000256" key="6">
    <source>
        <dbReference type="ARBA" id="ARBA00023134"/>
    </source>
</evidence>
<evidence type="ECO:0000256" key="3">
    <source>
        <dbReference type="ARBA" id="ARBA00022679"/>
    </source>
</evidence>
<dbReference type="CDD" id="cd02509">
    <property type="entry name" value="GDP-M1P_Guanylyltransferase"/>
    <property type="match status" value="1"/>
</dbReference>
<keyword evidence="12" id="KW-0413">Isomerase</keyword>
<dbReference type="InterPro" id="IPR051161">
    <property type="entry name" value="Mannose-6P_isomerase_type2"/>
</dbReference>
<dbReference type="InterPro" id="IPR006375">
    <property type="entry name" value="Man1P_GuaTrfase/Man6P_Isoase"/>
</dbReference>
<accession>A0A5M8A5X8</accession>
<evidence type="ECO:0000256" key="4">
    <source>
        <dbReference type="ARBA" id="ARBA00022695"/>
    </source>
</evidence>
<dbReference type="NCBIfam" id="TIGR01479">
    <property type="entry name" value="GMP_PMI"/>
    <property type="match status" value="1"/>
</dbReference>
<name>A0A5M8A5X8_9BURK</name>
<proteinExistence type="inferred from homology"/>
<dbReference type="PANTHER" id="PTHR46390:SF1">
    <property type="entry name" value="MANNOSE-1-PHOSPHATE GUANYLYLTRANSFERASE"/>
    <property type="match status" value="1"/>
</dbReference>
<dbReference type="InterPro" id="IPR014710">
    <property type="entry name" value="RmlC-like_jellyroll"/>
</dbReference>
<dbReference type="GO" id="GO:0000271">
    <property type="term" value="P:polysaccharide biosynthetic process"/>
    <property type="evidence" value="ECO:0007669"/>
    <property type="project" value="InterPro"/>
</dbReference>
<dbReference type="EMBL" id="VWRN01000053">
    <property type="protein sequence ID" value="KAA6119148.1"/>
    <property type="molecule type" value="Genomic_DNA"/>
</dbReference>
<evidence type="ECO:0000256" key="1">
    <source>
        <dbReference type="ARBA" id="ARBA00006115"/>
    </source>
</evidence>
<dbReference type="FunFam" id="3.90.550.10:FF:000046">
    <property type="entry name" value="Mannose-1-phosphate guanylyltransferase (GDP)"/>
    <property type="match status" value="1"/>
</dbReference>
<dbReference type="InterPro" id="IPR001538">
    <property type="entry name" value="Man6P_isomerase-2_C"/>
</dbReference>
<dbReference type="InterPro" id="IPR011051">
    <property type="entry name" value="RmlC_Cupin_sf"/>
</dbReference>
<evidence type="ECO:0000256" key="8">
    <source>
        <dbReference type="RuleBase" id="RU004190"/>
    </source>
</evidence>
<evidence type="ECO:0000259" key="11">
    <source>
        <dbReference type="Pfam" id="PF22640"/>
    </source>
</evidence>
<evidence type="ECO:0000313" key="13">
    <source>
        <dbReference type="Proteomes" id="UP000324324"/>
    </source>
</evidence>
<evidence type="ECO:0000256" key="5">
    <source>
        <dbReference type="ARBA" id="ARBA00022741"/>
    </source>
</evidence>
<dbReference type="InterPro" id="IPR054566">
    <property type="entry name" value="ManC/GMP-like_b-helix"/>
</dbReference>
<organism evidence="12 13">
    <name type="scientific">Cupriavidus cauae</name>
    <dbReference type="NCBI Taxonomy" id="2608999"/>
    <lineage>
        <taxon>Bacteria</taxon>
        <taxon>Pseudomonadati</taxon>
        <taxon>Pseudomonadota</taxon>
        <taxon>Betaproteobacteria</taxon>
        <taxon>Burkholderiales</taxon>
        <taxon>Burkholderiaceae</taxon>
        <taxon>Cupriavidus</taxon>
    </lineage>
</organism>
<keyword evidence="3 12" id="KW-0808">Transferase</keyword>
<dbReference type="AlphaFoldDB" id="A0A5M8A5X8"/>
<protein>
    <recommendedName>
        <fullName evidence="2">mannose-1-phosphate guanylyltransferase</fullName>
        <ecNumber evidence="2">2.7.7.13</ecNumber>
    </recommendedName>
</protein>
<dbReference type="Gene3D" id="2.60.120.10">
    <property type="entry name" value="Jelly Rolls"/>
    <property type="match status" value="1"/>
</dbReference>
<keyword evidence="4 12" id="KW-0548">Nucleotidyltransferase</keyword>
<dbReference type="PANTHER" id="PTHR46390">
    <property type="entry name" value="MANNOSE-1-PHOSPHATE GUANYLYLTRANSFERASE"/>
    <property type="match status" value="1"/>
</dbReference>
<dbReference type="Gene3D" id="3.90.550.10">
    <property type="entry name" value="Spore Coat Polysaccharide Biosynthesis Protein SpsA, Chain A"/>
    <property type="match status" value="1"/>
</dbReference>
<gene>
    <name evidence="12" type="ORF">F1599_20955</name>
</gene>
<evidence type="ECO:0000313" key="12">
    <source>
        <dbReference type="EMBL" id="KAA6119148.1"/>
    </source>
</evidence>
<dbReference type="FunFam" id="2.60.120.10:FF:000032">
    <property type="entry name" value="Mannose-1-phosphate guanylyltransferase/mannose-6-phosphate isomerase"/>
    <property type="match status" value="1"/>
</dbReference>
<dbReference type="Pfam" id="PF01050">
    <property type="entry name" value="MannoseP_isomer"/>
    <property type="match status" value="1"/>
</dbReference>
<evidence type="ECO:0000256" key="2">
    <source>
        <dbReference type="ARBA" id="ARBA00012387"/>
    </source>
</evidence>
<evidence type="ECO:0000256" key="7">
    <source>
        <dbReference type="ARBA" id="ARBA00047343"/>
    </source>
</evidence>
<dbReference type="GO" id="GO:0005525">
    <property type="term" value="F:GTP binding"/>
    <property type="evidence" value="ECO:0007669"/>
    <property type="project" value="UniProtKB-KW"/>
</dbReference>
<dbReference type="EC" id="2.7.7.13" evidence="2"/>
<dbReference type="InterPro" id="IPR049577">
    <property type="entry name" value="GMPP_N"/>
</dbReference>
<dbReference type="Pfam" id="PF00483">
    <property type="entry name" value="NTP_transferase"/>
    <property type="match status" value="1"/>
</dbReference>
<dbReference type="RefSeq" id="WP_150084345.1">
    <property type="nucleotide sequence ID" value="NZ_VWRN01000053.1"/>
</dbReference>
<comment type="similarity">
    <text evidence="1 8">Belongs to the mannose-6-phosphate isomerase type 2 family.</text>
</comment>
<dbReference type="GO" id="GO:0004475">
    <property type="term" value="F:mannose-1-phosphate guanylyltransferase (GTP) activity"/>
    <property type="evidence" value="ECO:0007669"/>
    <property type="project" value="UniProtKB-EC"/>
</dbReference>
<comment type="caution">
    <text evidence="12">The sequence shown here is derived from an EMBL/GenBank/DDBJ whole genome shotgun (WGS) entry which is preliminary data.</text>
</comment>
<dbReference type="SUPFAM" id="SSF51182">
    <property type="entry name" value="RmlC-like cupins"/>
    <property type="match status" value="1"/>
</dbReference>
<dbReference type="Pfam" id="PF22640">
    <property type="entry name" value="ManC_GMP_beta-helix"/>
    <property type="match status" value="1"/>
</dbReference>
<reference evidence="12 13" key="1">
    <citation type="submission" date="2019-09" db="EMBL/GenBank/DDBJ databases">
        <title>Isolation of a novel species in the genus Cupriavidus from patients with sepsis using whole genome sequencing.</title>
        <authorList>
            <person name="Kweon O.J."/>
            <person name="Lee M.-K."/>
        </authorList>
    </citation>
    <scope>NUCLEOTIDE SEQUENCE [LARGE SCALE GENOMIC DNA]</scope>
    <source>
        <strain evidence="12 13">MKL-01</strain>
    </source>
</reference>
<feature type="domain" description="Nucleotidyl transferase" evidence="9">
    <location>
        <begin position="5"/>
        <end position="290"/>
    </location>
</feature>
<dbReference type="CDD" id="cd02213">
    <property type="entry name" value="cupin_PMI_typeII_C"/>
    <property type="match status" value="1"/>
</dbReference>
<dbReference type="GO" id="GO:0009298">
    <property type="term" value="P:GDP-mannose biosynthetic process"/>
    <property type="evidence" value="ECO:0007669"/>
    <property type="project" value="TreeGrafter"/>
</dbReference>
<dbReference type="InterPro" id="IPR029044">
    <property type="entry name" value="Nucleotide-diphossugar_trans"/>
</dbReference>
<dbReference type="Proteomes" id="UP000324324">
    <property type="component" value="Unassembled WGS sequence"/>
</dbReference>
<dbReference type="InterPro" id="IPR005835">
    <property type="entry name" value="NTP_transferase_dom"/>
</dbReference>
<dbReference type="GO" id="GO:0016853">
    <property type="term" value="F:isomerase activity"/>
    <property type="evidence" value="ECO:0007669"/>
    <property type="project" value="UniProtKB-KW"/>
</dbReference>
<feature type="domain" description="MannoseP isomerase/GMP-like beta-helix" evidence="11">
    <location>
        <begin position="307"/>
        <end position="355"/>
    </location>
</feature>
<feature type="domain" description="Mannose-6-phosphate isomerase type II C-terminal" evidence="10">
    <location>
        <begin position="360"/>
        <end position="473"/>
    </location>
</feature>
<keyword evidence="13" id="KW-1185">Reference proteome</keyword>
<evidence type="ECO:0000259" key="9">
    <source>
        <dbReference type="Pfam" id="PF00483"/>
    </source>
</evidence>